<dbReference type="AlphaFoldDB" id="A0AB73UTF5"/>
<keyword evidence="1" id="KW-0472">Membrane</keyword>
<dbReference type="EMBL" id="CP028009">
    <property type="protein sequence ID" value="QHV47356.1"/>
    <property type="molecule type" value="Genomic_DNA"/>
</dbReference>
<protein>
    <submittedName>
        <fullName evidence="2">Uncharacterized protein</fullName>
    </submittedName>
</protein>
<evidence type="ECO:0000313" key="2">
    <source>
        <dbReference type="EMBL" id="QHV47356.1"/>
    </source>
</evidence>
<keyword evidence="1" id="KW-1133">Transmembrane helix</keyword>
<dbReference type="Proteomes" id="UP000464780">
    <property type="component" value="Chromosome"/>
</dbReference>
<organism evidence="2 3">
    <name type="scientific">Bacillus cereus</name>
    <dbReference type="NCBI Taxonomy" id="1396"/>
    <lineage>
        <taxon>Bacteria</taxon>
        <taxon>Bacillati</taxon>
        <taxon>Bacillota</taxon>
        <taxon>Bacilli</taxon>
        <taxon>Bacillales</taxon>
        <taxon>Bacillaceae</taxon>
        <taxon>Bacillus</taxon>
        <taxon>Bacillus cereus group</taxon>
    </lineage>
</organism>
<name>A0AB73UTF5_BACCE</name>
<keyword evidence="1" id="KW-0812">Transmembrane</keyword>
<proteinExistence type="predicted"/>
<evidence type="ECO:0000313" key="3">
    <source>
        <dbReference type="Proteomes" id="UP000464780"/>
    </source>
</evidence>
<sequence>MNGIIKTLIPLSFTIFIFAYREQKEVAYSLFKRKKALPIKLFLGITLLLVIFNMFLIPDPTETGELSDFVIVCLAMISFAWIVIAYFAYKSILRNINVISEFEYNINQIKKGFENIEKEFDSKEDWIKNNHAFVAKLQKELKEINIASEICFQILTAKDKYKLSNDFTHSYKSIDEVLIKKIIDINLNEEKFSKIVPFSGTLYFDLYISTLKCMNDLLGITFKGGKDTEINSIIDNFGKIQPLSFVLHKDLKREWKVYRQKKRYSNHKDLESLFKDFYDEYYCIICQVILTLYQNNDNRTSRIFQSLILRESERQNTNKNDFLTLITSLFIKALHQNNIKLLTDVTNTFLDLLNEFKSPKNPTSMSIIGNRIKMKRFERNLKKHYDVQEKISRVMFLGIVKSIELGHYQCAGFLIKNFVKNFNYNDITYLIEETYRNIENKHPNLGLSKNLTELLSTKITFSATSYKYCFLKATLLVSIQQYYTCAIKKVRVEPNKLAFISLDYFFKDEDYEYLSYLKSKIEGLNSLYGLLALEEKNLKKFYKANDL</sequence>
<feature type="transmembrane region" description="Helical" evidence="1">
    <location>
        <begin position="37"/>
        <end position="57"/>
    </location>
</feature>
<evidence type="ECO:0000256" key="1">
    <source>
        <dbReference type="SAM" id="Phobius"/>
    </source>
</evidence>
<reference evidence="2 3" key="1">
    <citation type="submission" date="2018-03" db="EMBL/GenBank/DDBJ databases">
        <title>The complete genome of bacterial strain SGAir0260.</title>
        <authorList>
            <person name="Schuster S.C."/>
        </authorList>
    </citation>
    <scope>NUCLEOTIDE SEQUENCE [LARGE SCALE GENOMIC DNA]</scope>
    <source>
        <strain evidence="2 3">SGAir0260</strain>
    </source>
</reference>
<gene>
    <name evidence="2" type="ORF">C1N66_20830</name>
</gene>
<accession>A0AB73UTF5</accession>
<feature type="transmembrane region" description="Helical" evidence="1">
    <location>
        <begin position="69"/>
        <end position="89"/>
    </location>
</feature>